<gene>
    <name evidence="2" type="primary">DDX49</name>
    <name evidence="2" type="ORF">BGZ80_005290</name>
</gene>
<dbReference type="GO" id="GO:0004386">
    <property type="term" value="F:helicase activity"/>
    <property type="evidence" value="ECO:0007669"/>
    <property type="project" value="UniProtKB-KW"/>
</dbReference>
<dbReference type="Proteomes" id="UP000703661">
    <property type="component" value="Unassembled WGS sequence"/>
</dbReference>
<comment type="caution">
    <text evidence="2">The sequence shown here is derived from an EMBL/GenBank/DDBJ whole genome shotgun (WGS) entry which is preliminary data.</text>
</comment>
<keyword evidence="3" id="KW-1185">Reference proteome</keyword>
<organism evidence="2 3">
    <name type="scientific">Entomortierella chlamydospora</name>
    <dbReference type="NCBI Taxonomy" id="101097"/>
    <lineage>
        <taxon>Eukaryota</taxon>
        <taxon>Fungi</taxon>
        <taxon>Fungi incertae sedis</taxon>
        <taxon>Mucoromycota</taxon>
        <taxon>Mortierellomycotina</taxon>
        <taxon>Mortierellomycetes</taxon>
        <taxon>Mortierellales</taxon>
        <taxon>Mortierellaceae</taxon>
        <taxon>Entomortierella</taxon>
    </lineage>
</organism>
<dbReference type="AlphaFoldDB" id="A0A9P6SVD9"/>
<feature type="chain" id="PRO_5040327323" evidence="1">
    <location>
        <begin position="22"/>
        <end position="274"/>
    </location>
</feature>
<keyword evidence="2" id="KW-0547">Nucleotide-binding</keyword>
<evidence type="ECO:0000256" key="1">
    <source>
        <dbReference type="SAM" id="SignalP"/>
    </source>
</evidence>
<sequence length="274" mass="31236">MARHRLPFLVALVCISLLIIAYVARLQRRSCTPADAACVVYRPHIQLAIITSYYKSEYPDRAAEIDVSLASLIANPLLHQVHVLVEVKDRPLPPFAIVNPRTKEIVISKRPLMGDYIQYACDHLHETGHRVIFSNSDIFFDSTLDYFTKIADEVFDQTFYAISRWRLDATGKDIDTGAPGTPLGMTAYPFPTYGSYDTFAFKPKTICSDKVKLKDMVESLNYTMGVLGAENRLLYEVRRQYPEIKLVNPYKDVRTVHIHDSGRRGSTWSDRVNE</sequence>
<feature type="non-terminal residue" evidence="2">
    <location>
        <position position="274"/>
    </location>
</feature>
<evidence type="ECO:0000313" key="2">
    <source>
        <dbReference type="EMBL" id="KAG0006449.1"/>
    </source>
</evidence>
<evidence type="ECO:0000313" key="3">
    <source>
        <dbReference type="Proteomes" id="UP000703661"/>
    </source>
</evidence>
<protein>
    <submittedName>
        <fullName evidence="2">ATP-dependent RNA helicase ddx49</fullName>
    </submittedName>
</protein>
<reference evidence="2" key="1">
    <citation type="journal article" date="2020" name="Fungal Divers.">
        <title>Resolving the Mortierellaceae phylogeny through synthesis of multi-gene phylogenetics and phylogenomics.</title>
        <authorList>
            <person name="Vandepol N."/>
            <person name="Liber J."/>
            <person name="Desiro A."/>
            <person name="Na H."/>
            <person name="Kennedy M."/>
            <person name="Barry K."/>
            <person name="Grigoriev I.V."/>
            <person name="Miller A.N."/>
            <person name="O'Donnell K."/>
            <person name="Stajich J.E."/>
            <person name="Bonito G."/>
        </authorList>
    </citation>
    <scope>NUCLEOTIDE SEQUENCE</scope>
    <source>
        <strain evidence="2">NRRL 2769</strain>
    </source>
</reference>
<proteinExistence type="predicted"/>
<accession>A0A9P6SVD9</accession>
<keyword evidence="2" id="KW-0378">Hydrolase</keyword>
<dbReference type="EMBL" id="JAAAID010002612">
    <property type="protein sequence ID" value="KAG0006449.1"/>
    <property type="molecule type" value="Genomic_DNA"/>
</dbReference>
<dbReference type="OrthoDB" id="2327265at2759"/>
<keyword evidence="2" id="KW-0347">Helicase</keyword>
<keyword evidence="2" id="KW-0067">ATP-binding</keyword>
<name>A0A9P6SVD9_9FUNG</name>
<feature type="signal peptide" evidence="1">
    <location>
        <begin position="1"/>
        <end position="21"/>
    </location>
</feature>
<keyword evidence="1" id="KW-0732">Signal</keyword>